<keyword evidence="2" id="KW-1185">Reference proteome</keyword>
<proteinExistence type="predicted"/>
<dbReference type="EMBL" id="WUYX01000015">
    <property type="protein sequence ID" value="MXV61279.1"/>
    <property type="molecule type" value="Genomic_DNA"/>
</dbReference>
<protein>
    <recommendedName>
        <fullName evidence="3">DUF3267 domain-containing protein</fullName>
    </recommendedName>
</protein>
<gene>
    <name evidence="1" type="ORF">GS429_04210</name>
</gene>
<organism evidence="1 2">
    <name type="scientific">Natronorubrum halalkaliphilum</name>
    <dbReference type="NCBI Taxonomy" id="2691917"/>
    <lineage>
        <taxon>Archaea</taxon>
        <taxon>Methanobacteriati</taxon>
        <taxon>Methanobacteriota</taxon>
        <taxon>Stenosarchaea group</taxon>
        <taxon>Halobacteria</taxon>
        <taxon>Halobacteriales</taxon>
        <taxon>Natrialbaceae</taxon>
        <taxon>Natronorubrum</taxon>
    </lineage>
</organism>
<comment type="caution">
    <text evidence="1">The sequence shown here is derived from an EMBL/GenBank/DDBJ whole genome shotgun (WGS) entry which is preliminary data.</text>
</comment>
<name>A0A6B0VL37_9EURY</name>
<dbReference type="OrthoDB" id="204561at2157"/>
<accession>A0A6B0VL37</accession>
<reference evidence="1 2" key="1">
    <citation type="submission" date="2020-01" db="EMBL/GenBank/DDBJ databases">
        <title>Natronorubrum sp. JWXQ-INN 674 isolated from Inner Mongolia Autonomous Region of China.</title>
        <authorList>
            <person name="Xue Q."/>
        </authorList>
    </citation>
    <scope>NUCLEOTIDE SEQUENCE [LARGE SCALE GENOMIC DNA]</scope>
    <source>
        <strain evidence="1 2">JWXQ-INN-674</strain>
    </source>
</reference>
<evidence type="ECO:0008006" key="3">
    <source>
        <dbReference type="Google" id="ProtNLM"/>
    </source>
</evidence>
<evidence type="ECO:0000313" key="1">
    <source>
        <dbReference type="EMBL" id="MXV61279.1"/>
    </source>
</evidence>
<dbReference type="AlphaFoldDB" id="A0A6B0VL37"/>
<dbReference type="RefSeq" id="WP_160063018.1">
    <property type="nucleotide sequence ID" value="NZ_WUYX01000015.1"/>
</dbReference>
<dbReference type="Proteomes" id="UP000434101">
    <property type="component" value="Unassembled WGS sequence"/>
</dbReference>
<evidence type="ECO:0000313" key="2">
    <source>
        <dbReference type="Proteomes" id="UP000434101"/>
    </source>
</evidence>
<sequence length="152" mass="15787">MIGTDVAVAGCALALTVAVGLVAHECAHALVLRLARVDHTISYFPDRTDGIVGLLASCPWAVVRPHLTGREPTWVLRVAALSPLLLAVPVLGAGMSGAVTTETPIVTAIAIGWLACSIPSPQDFSVVFYAHRVLELETTPESNAAAPASRAD</sequence>